<dbReference type="SMART" id="SM00516">
    <property type="entry name" value="SEC14"/>
    <property type="match status" value="1"/>
</dbReference>
<feature type="domain" description="Rho-GAP" evidence="9">
    <location>
        <begin position="307"/>
        <end position="499"/>
    </location>
</feature>
<dbReference type="SMART" id="SM00356">
    <property type="entry name" value="ZnF_C3H1"/>
    <property type="match status" value="3"/>
</dbReference>
<dbReference type="Gene3D" id="3.40.525.10">
    <property type="entry name" value="CRAL-TRIO lipid binding domain"/>
    <property type="match status" value="1"/>
</dbReference>
<dbReference type="PROSITE" id="PS50191">
    <property type="entry name" value="CRAL_TRIO"/>
    <property type="match status" value="1"/>
</dbReference>
<keyword evidence="1 4" id="KW-0479">Metal-binding</keyword>
<feature type="region of interest" description="Disordered" evidence="5">
    <location>
        <begin position="775"/>
        <end position="797"/>
    </location>
</feature>
<feature type="domain" description="RING-type" evidence="6">
    <location>
        <begin position="551"/>
        <end position="605"/>
    </location>
</feature>
<dbReference type="InterPro" id="IPR036865">
    <property type="entry name" value="CRAL-TRIO_dom_sf"/>
</dbReference>
<dbReference type="SUPFAM" id="SSF57850">
    <property type="entry name" value="RING/U-box"/>
    <property type="match status" value="1"/>
</dbReference>
<dbReference type="Gene3D" id="3.30.1370.210">
    <property type="match status" value="1"/>
</dbReference>
<dbReference type="InterPro" id="IPR000198">
    <property type="entry name" value="RhoGAP_dom"/>
</dbReference>
<dbReference type="Gene3D" id="1.10.555.10">
    <property type="entry name" value="Rho GTPase activation protein"/>
    <property type="match status" value="1"/>
</dbReference>
<sequence>MFSSKMDRSDTDHKSRSLERRLSVGGESSRSSSSDSVPGDHSCDFEPALEFDDTELVHAVEADMDLDNDKDTVNTDSDLLESPMSDGLMEDNFEEILGTDAFQPDIDGDDEDNDNKIVEEEEDDFLDIAQYGIIEIAGDDSYGRKVIVISACKLPSNKAFNHARFLRYLMHTLDQFVEADYTLVYFHYGLNSKNKLPLSWLWEAYKAFGRKYKKNLKALYLVHPTNFIRFVWRLFKPVISAKFGKKVMYVNYLHELKQHLHFDQLAIPKPVLEHDKKLVAMSKNSKLTSSSSFHTNIPSFETQQFRVPISYIKEHNKGDVIPRVMRECIAFLDNDNALETEGIFRRSANTKIVQEVQALFDEGKPVCFDDYGDIHVPAVILKTFLRELEEPILTFELYEEIMTFQELTSIEKLPVAKSLILHRLPEDNYEVLRYLFEFLAKKGTCYYGDKCWYNHSETYAHLEDELLCETILKPEPEPDHTKMCYNFIFTECEFGDECAYVHGNICQFCDLPFLHPFDEQQRKDHLKACEMFFLEDMDNAFKFMVSKDKMCVICLDYVWGPDKLFTKQKFGIQEKCNHIFCLRCIRRWRNEKWKSKQPQACPACRKVSRFVVPCARWFENEEEKKKWINDYEAVITRKPCKFYAKGKCRKEQKCLYFHPGFILPVREEHDVGDYWEGIESDNQLPYEEQEGPGNLSTGNVTEYRNQLDAGWQNFHEQESWADAPPENQAIEDLDLQSGEQVIPSNSGDEHQLYSNLGQINIADDSGEQNVVRQIRHDPNRSGDDTPENQSNVNLPLQ</sequence>
<protein>
    <recommendedName>
        <fullName evidence="12">RING-type E3 ubiquitin transferase</fullName>
    </recommendedName>
</protein>
<keyword evidence="11" id="KW-1185">Reference proteome</keyword>
<evidence type="ECO:0008006" key="12">
    <source>
        <dbReference type="Google" id="ProtNLM"/>
    </source>
</evidence>
<comment type="caution">
    <text evidence="10">The sequence shown here is derived from an EMBL/GenBank/DDBJ whole genome shotgun (WGS) entry which is preliminary data.</text>
</comment>
<evidence type="ECO:0000259" key="7">
    <source>
        <dbReference type="PROSITE" id="PS50103"/>
    </source>
</evidence>
<dbReference type="PANTHER" id="PTHR45808:SF2">
    <property type="entry name" value="RHO GTPASE-ACTIVATING PROTEIN 68F"/>
    <property type="match status" value="1"/>
</dbReference>
<keyword evidence="3 4" id="KW-0862">Zinc</keyword>
<organism evidence="10 11">
    <name type="scientific">Larinioides sclopetarius</name>
    <dbReference type="NCBI Taxonomy" id="280406"/>
    <lineage>
        <taxon>Eukaryota</taxon>
        <taxon>Metazoa</taxon>
        <taxon>Ecdysozoa</taxon>
        <taxon>Arthropoda</taxon>
        <taxon>Chelicerata</taxon>
        <taxon>Arachnida</taxon>
        <taxon>Araneae</taxon>
        <taxon>Araneomorphae</taxon>
        <taxon>Entelegynae</taxon>
        <taxon>Araneoidea</taxon>
        <taxon>Araneidae</taxon>
        <taxon>Larinioides</taxon>
    </lineage>
</organism>
<dbReference type="InterPro" id="IPR017907">
    <property type="entry name" value="Znf_RING_CS"/>
</dbReference>
<dbReference type="GO" id="GO:0005096">
    <property type="term" value="F:GTPase activator activity"/>
    <property type="evidence" value="ECO:0007669"/>
    <property type="project" value="TreeGrafter"/>
</dbReference>
<dbReference type="PROSITE" id="PS50103">
    <property type="entry name" value="ZF_C3H1"/>
    <property type="match status" value="2"/>
</dbReference>
<gene>
    <name evidence="10" type="ORF">LARSCL_LOCUS20569</name>
</gene>
<dbReference type="InterPro" id="IPR000571">
    <property type="entry name" value="Znf_CCCH"/>
</dbReference>
<dbReference type="PROSITE" id="PS00518">
    <property type="entry name" value="ZF_RING_1"/>
    <property type="match status" value="1"/>
</dbReference>
<proteinExistence type="predicted"/>
<dbReference type="SUPFAM" id="SSF90229">
    <property type="entry name" value="CCCH zinc finger"/>
    <property type="match status" value="1"/>
</dbReference>
<name>A0AAV2BP07_9ARAC</name>
<dbReference type="GO" id="GO:0008270">
    <property type="term" value="F:zinc ion binding"/>
    <property type="evidence" value="ECO:0007669"/>
    <property type="project" value="UniProtKB-KW"/>
</dbReference>
<feature type="region of interest" description="Disordered" evidence="5">
    <location>
        <begin position="1"/>
        <end position="48"/>
    </location>
</feature>
<feature type="zinc finger region" description="C3H1-type" evidence="4">
    <location>
        <begin position="635"/>
        <end position="661"/>
    </location>
</feature>
<dbReference type="SMART" id="SM00184">
    <property type="entry name" value="RING"/>
    <property type="match status" value="1"/>
</dbReference>
<keyword evidence="2 4" id="KW-0863">Zinc-finger</keyword>
<evidence type="ECO:0000313" key="10">
    <source>
        <dbReference type="EMBL" id="CAL1297892.1"/>
    </source>
</evidence>
<dbReference type="InterPro" id="IPR018957">
    <property type="entry name" value="Znf_C3HC4_RING-type"/>
</dbReference>
<dbReference type="GO" id="GO:0005737">
    <property type="term" value="C:cytoplasm"/>
    <property type="evidence" value="ECO:0007669"/>
    <property type="project" value="TreeGrafter"/>
</dbReference>
<dbReference type="InterPro" id="IPR008936">
    <property type="entry name" value="Rho_GTPase_activation_prot"/>
</dbReference>
<evidence type="ECO:0000256" key="1">
    <source>
        <dbReference type="ARBA" id="ARBA00022723"/>
    </source>
</evidence>
<feature type="compositionally biased region" description="Polar residues" evidence="5">
    <location>
        <begin position="787"/>
        <end position="797"/>
    </location>
</feature>
<evidence type="ECO:0000256" key="3">
    <source>
        <dbReference type="ARBA" id="ARBA00022833"/>
    </source>
</evidence>
<dbReference type="EMBL" id="CAXIEN010000445">
    <property type="protein sequence ID" value="CAL1297892.1"/>
    <property type="molecule type" value="Genomic_DNA"/>
</dbReference>
<dbReference type="InterPro" id="IPR036855">
    <property type="entry name" value="Znf_CCCH_sf"/>
</dbReference>
<dbReference type="Pfam" id="PF13716">
    <property type="entry name" value="CRAL_TRIO_2"/>
    <property type="match status" value="1"/>
</dbReference>
<dbReference type="PROSITE" id="PS50089">
    <property type="entry name" value="ZF_RING_2"/>
    <property type="match status" value="1"/>
</dbReference>
<dbReference type="InterPro" id="IPR001251">
    <property type="entry name" value="CRAL-TRIO_dom"/>
</dbReference>
<evidence type="ECO:0000256" key="4">
    <source>
        <dbReference type="PROSITE-ProRule" id="PRU00723"/>
    </source>
</evidence>
<dbReference type="InterPro" id="IPR013083">
    <property type="entry name" value="Znf_RING/FYVE/PHD"/>
</dbReference>
<dbReference type="Proteomes" id="UP001497382">
    <property type="component" value="Unassembled WGS sequence"/>
</dbReference>
<accession>A0AAV2BP07</accession>
<dbReference type="PROSITE" id="PS50238">
    <property type="entry name" value="RHOGAP"/>
    <property type="match status" value="1"/>
</dbReference>
<feature type="zinc finger region" description="C3H1-type" evidence="4">
    <location>
        <begin position="478"/>
        <end position="505"/>
    </location>
</feature>
<feature type="compositionally biased region" description="Low complexity" evidence="5">
    <location>
        <begin position="23"/>
        <end position="40"/>
    </location>
</feature>
<dbReference type="SUPFAM" id="SSF52087">
    <property type="entry name" value="CRAL/TRIO domain"/>
    <property type="match status" value="1"/>
</dbReference>
<dbReference type="Gene3D" id="3.30.40.10">
    <property type="entry name" value="Zinc/RING finger domain, C3HC4 (zinc finger)"/>
    <property type="match status" value="1"/>
</dbReference>
<evidence type="ECO:0000259" key="9">
    <source>
        <dbReference type="PROSITE" id="PS50238"/>
    </source>
</evidence>
<dbReference type="Pfam" id="PF00097">
    <property type="entry name" value="zf-C3HC4"/>
    <property type="match status" value="1"/>
</dbReference>
<dbReference type="AlphaFoldDB" id="A0AAV2BP07"/>
<dbReference type="GO" id="GO:0007264">
    <property type="term" value="P:small GTPase-mediated signal transduction"/>
    <property type="evidence" value="ECO:0007669"/>
    <property type="project" value="TreeGrafter"/>
</dbReference>
<dbReference type="Pfam" id="PF00620">
    <property type="entry name" value="RhoGAP"/>
    <property type="match status" value="1"/>
</dbReference>
<evidence type="ECO:0000256" key="2">
    <source>
        <dbReference type="ARBA" id="ARBA00022771"/>
    </source>
</evidence>
<dbReference type="SUPFAM" id="SSF48350">
    <property type="entry name" value="GTPase activation domain, GAP"/>
    <property type="match status" value="1"/>
</dbReference>
<feature type="domain" description="C3H1-type" evidence="7">
    <location>
        <begin position="478"/>
        <end position="505"/>
    </location>
</feature>
<evidence type="ECO:0000313" key="11">
    <source>
        <dbReference type="Proteomes" id="UP001497382"/>
    </source>
</evidence>
<evidence type="ECO:0000256" key="5">
    <source>
        <dbReference type="SAM" id="MobiDB-lite"/>
    </source>
</evidence>
<dbReference type="CDD" id="cd00170">
    <property type="entry name" value="SEC14"/>
    <property type="match status" value="1"/>
</dbReference>
<evidence type="ECO:0000259" key="6">
    <source>
        <dbReference type="PROSITE" id="PS50089"/>
    </source>
</evidence>
<dbReference type="InterPro" id="IPR001841">
    <property type="entry name" value="Znf_RING"/>
</dbReference>
<feature type="domain" description="C3H1-type" evidence="7">
    <location>
        <begin position="635"/>
        <end position="661"/>
    </location>
</feature>
<dbReference type="PANTHER" id="PTHR45808">
    <property type="entry name" value="RHO GTPASE-ACTIVATING PROTEIN 68F"/>
    <property type="match status" value="1"/>
</dbReference>
<dbReference type="SMART" id="SM00324">
    <property type="entry name" value="RhoGAP"/>
    <property type="match status" value="1"/>
</dbReference>
<reference evidence="10 11" key="1">
    <citation type="submission" date="2024-04" db="EMBL/GenBank/DDBJ databases">
        <authorList>
            <person name="Rising A."/>
            <person name="Reimegard J."/>
            <person name="Sonavane S."/>
            <person name="Akerstrom W."/>
            <person name="Nylinder S."/>
            <person name="Hedman E."/>
            <person name="Kallberg Y."/>
        </authorList>
    </citation>
    <scope>NUCLEOTIDE SEQUENCE [LARGE SCALE GENOMIC DNA]</scope>
</reference>
<dbReference type="GO" id="GO:2001136">
    <property type="term" value="P:negative regulation of endocytic recycling"/>
    <property type="evidence" value="ECO:0007669"/>
    <property type="project" value="TreeGrafter"/>
</dbReference>
<feature type="compositionally biased region" description="Basic and acidic residues" evidence="5">
    <location>
        <begin position="1"/>
        <end position="22"/>
    </location>
</feature>
<evidence type="ECO:0000259" key="8">
    <source>
        <dbReference type="PROSITE" id="PS50191"/>
    </source>
</evidence>
<feature type="domain" description="CRAL-TRIO" evidence="8">
    <location>
        <begin position="124"/>
        <end position="279"/>
    </location>
</feature>